<keyword evidence="2" id="KW-1133">Transmembrane helix</keyword>
<gene>
    <name evidence="3" type="ORF">ET33_31995</name>
</gene>
<feature type="region of interest" description="Disordered" evidence="1">
    <location>
        <begin position="44"/>
        <end position="119"/>
    </location>
</feature>
<organism evidence="3 4">
    <name type="scientific">Paenibacillus tyrfis</name>
    <dbReference type="NCBI Taxonomy" id="1501230"/>
    <lineage>
        <taxon>Bacteria</taxon>
        <taxon>Bacillati</taxon>
        <taxon>Bacillota</taxon>
        <taxon>Bacilli</taxon>
        <taxon>Bacillales</taxon>
        <taxon>Paenibacillaceae</taxon>
        <taxon>Paenibacillus</taxon>
    </lineage>
</organism>
<feature type="compositionally biased region" description="Low complexity" evidence="1">
    <location>
        <begin position="67"/>
        <end position="114"/>
    </location>
</feature>
<dbReference type="AlphaFoldDB" id="A0A081P703"/>
<dbReference type="Gene3D" id="3.10.450.420">
    <property type="match status" value="1"/>
</dbReference>
<dbReference type="InterPro" id="IPR053749">
    <property type="entry name" value="TA_system-associated_sf"/>
</dbReference>
<evidence type="ECO:0000256" key="1">
    <source>
        <dbReference type="SAM" id="MobiDB-lite"/>
    </source>
</evidence>
<accession>A0A081P703</accession>
<dbReference type="Proteomes" id="UP000028123">
    <property type="component" value="Unassembled WGS sequence"/>
</dbReference>
<dbReference type="EMBL" id="JNVM01000006">
    <property type="protein sequence ID" value="KEQ26476.1"/>
    <property type="molecule type" value="Genomic_DNA"/>
</dbReference>
<keyword evidence="2" id="KW-0812">Transmembrane</keyword>
<name>A0A081P703_9BACL</name>
<feature type="transmembrane region" description="Helical" evidence="2">
    <location>
        <begin position="21"/>
        <end position="39"/>
    </location>
</feature>
<keyword evidence="4" id="KW-1185">Reference proteome</keyword>
<dbReference type="InterPro" id="IPR031841">
    <property type="entry name" value="Endopep_inhib"/>
</dbReference>
<evidence type="ECO:0000313" key="4">
    <source>
        <dbReference type="Proteomes" id="UP000028123"/>
    </source>
</evidence>
<evidence type="ECO:0000313" key="3">
    <source>
        <dbReference type="EMBL" id="KEQ26476.1"/>
    </source>
</evidence>
<protein>
    <submittedName>
        <fullName evidence="3">Uncharacterized protein</fullName>
    </submittedName>
</protein>
<sequence>MRIEEYVMLNDKVFLKLNEKIVKLWLIAIALFVLMLAAGCAGQNHQTSPAESAQTTGKNDGQSQQNSVSPTTPATPSAPVATPAPKIETAPAATPAQKTETAPAAAPAPKTGAASESTPELTVDAAIKLMDEARDRNYKLLQKGGPCDDFNYINDEDGGYAFICAELNSKEKIQKYLEEAFTSPIADTIIGQLNLRKVDNKLAFSPLDWGSMYDWSGIKVTKTTKDGNKVTFLFKVGLLDASAETKTIEITFKYIDKSGWRVDTKPQHFL</sequence>
<dbReference type="Pfam" id="PF16800">
    <property type="entry name" value="Endopep_inhib"/>
    <property type="match status" value="1"/>
</dbReference>
<evidence type="ECO:0000256" key="2">
    <source>
        <dbReference type="SAM" id="Phobius"/>
    </source>
</evidence>
<keyword evidence="2" id="KW-0472">Membrane</keyword>
<reference evidence="3 4" key="1">
    <citation type="submission" date="2014-06" db="EMBL/GenBank/DDBJ databases">
        <title>Draft genome sequence of Paenibacillus sp. MSt1.</title>
        <authorList>
            <person name="Aw Y.K."/>
            <person name="Ong K.S."/>
            <person name="Gan H.M."/>
            <person name="Lee S.M."/>
        </authorList>
    </citation>
    <scope>NUCLEOTIDE SEQUENCE [LARGE SCALE GENOMIC DNA]</scope>
    <source>
        <strain evidence="3 4">MSt1</strain>
    </source>
</reference>
<comment type="caution">
    <text evidence="3">The sequence shown here is derived from an EMBL/GenBank/DDBJ whole genome shotgun (WGS) entry which is preliminary data.</text>
</comment>
<proteinExistence type="predicted"/>
<feature type="compositionally biased region" description="Polar residues" evidence="1">
    <location>
        <begin position="44"/>
        <end position="66"/>
    </location>
</feature>